<dbReference type="SUPFAM" id="SSF53137">
    <property type="entry name" value="Translational machinery components"/>
    <property type="match status" value="1"/>
</dbReference>
<name>A0A1B6K7Q8_9HEMI</name>
<dbReference type="InterPro" id="IPR005485">
    <property type="entry name" value="Rbsml_uL18_euk_arch"/>
</dbReference>
<sequence>LDIGLARSSTGANVFAACKGASDAGLLVPHSEKRLYGYTEENGLDAKALRDRIYLRHVVDYMNKLRSEDEEKYKRQFSAYISKGINPDDIEGKLDACLKAIIANPEKVKKERDPTKYHKKPAERLSLAKRKAAVAAKLAAGNA</sequence>
<dbReference type="PANTHER" id="PTHR23410">
    <property type="entry name" value="RIBOSOMAL PROTEIN L5-RELATED"/>
    <property type="match status" value="1"/>
</dbReference>
<keyword evidence="7" id="KW-0689">Ribosomal protein</keyword>
<protein>
    <recommendedName>
        <fullName evidence="9">Large ribosomal subunit protein uL18</fullName>
    </recommendedName>
    <alternativeName>
        <fullName evidence="10">60S ribosomal protein L5</fullName>
    </alternativeName>
</protein>
<keyword evidence="8" id="KW-0687">Ribonucleoprotein</keyword>
<feature type="non-terminal residue" evidence="12">
    <location>
        <position position="1"/>
    </location>
</feature>
<evidence type="ECO:0000256" key="1">
    <source>
        <dbReference type="ARBA" id="ARBA00004021"/>
    </source>
</evidence>
<accession>A0A1B6K7Q8</accession>
<dbReference type="AlphaFoldDB" id="A0A1B6K7Q8"/>
<keyword evidence="5" id="KW-0699">rRNA-binding</keyword>
<dbReference type="Pfam" id="PF14204">
    <property type="entry name" value="Ribosomal_L18_c"/>
    <property type="match status" value="1"/>
</dbReference>
<gene>
    <name evidence="12" type="ORF">g.893</name>
</gene>
<dbReference type="Pfam" id="PF17144">
    <property type="entry name" value="Ribosomal_L5e"/>
    <property type="match status" value="1"/>
</dbReference>
<evidence type="ECO:0000256" key="3">
    <source>
        <dbReference type="ARBA" id="ARBA00007116"/>
    </source>
</evidence>
<dbReference type="InterPro" id="IPR025607">
    <property type="entry name" value="Ribosomal_uL18_C_euk"/>
</dbReference>
<evidence type="ECO:0000256" key="7">
    <source>
        <dbReference type="ARBA" id="ARBA00022980"/>
    </source>
</evidence>
<dbReference type="GO" id="GO:0000027">
    <property type="term" value="P:ribosomal large subunit assembly"/>
    <property type="evidence" value="ECO:0007669"/>
    <property type="project" value="TreeGrafter"/>
</dbReference>
<evidence type="ECO:0000259" key="11">
    <source>
        <dbReference type="Pfam" id="PF14204"/>
    </source>
</evidence>
<dbReference type="GO" id="GO:0006412">
    <property type="term" value="P:translation"/>
    <property type="evidence" value="ECO:0007669"/>
    <property type="project" value="InterPro"/>
</dbReference>
<comment type="function">
    <text evidence="1">Component of the ribosome, a large ribonucleoprotein complex responsible for the synthesis of proteins in the cell. The small ribosomal subunit (SSU) binds messenger RNAs (mRNAs) and translates the encoded message by selecting cognate aminoacyl-transfer RNA (tRNA) molecules. The large subunit (LSU) contains the ribosomal catalytic site termed the peptidyl transferase center (PTC), which catalyzes the formation of peptide bonds, thereby polymerizing the amino acids delivered by tRNAs into a polypeptide chain. The nascent polypeptides leave the ribosome through a tunnel in the LSU and interact with protein factors that function in enzymatic processing, targeting, and the membrane insertion of nascent chains at the exit of the ribosomal tunnel.</text>
</comment>
<feature type="domain" description="Large ribosomal subunit protein uL18 C-terminal eukaryotes" evidence="11">
    <location>
        <begin position="90"/>
        <end position="140"/>
    </location>
</feature>
<dbReference type="GO" id="GO:0022625">
    <property type="term" value="C:cytosolic large ribosomal subunit"/>
    <property type="evidence" value="ECO:0007669"/>
    <property type="project" value="TreeGrafter"/>
</dbReference>
<keyword evidence="6" id="KW-0694">RNA-binding</keyword>
<reference evidence="12" key="1">
    <citation type="submission" date="2015-11" db="EMBL/GenBank/DDBJ databases">
        <title>De novo transcriptome assembly of four potential Pierce s Disease insect vectors from Arizona vineyards.</title>
        <authorList>
            <person name="Tassone E.E."/>
        </authorList>
    </citation>
    <scope>NUCLEOTIDE SEQUENCE</scope>
</reference>
<evidence type="ECO:0000256" key="9">
    <source>
        <dbReference type="ARBA" id="ARBA00035197"/>
    </source>
</evidence>
<comment type="similarity">
    <text evidence="3">Belongs to the universal ribosomal protein uL18 family.</text>
</comment>
<evidence type="ECO:0000256" key="10">
    <source>
        <dbReference type="ARBA" id="ARBA00035352"/>
    </source>
</evidence>
<evidence type="ECO:0000256" key="2">
    <source>
        <dbReference type="ARBA" id="ARBA00004496"/>
    </source>
</evidence>
<proteinExistence type="inferred from homology"/>
<dbReference type="EMBL" id="GECU01000272">
    <property type="protein sequence ID" value="JAT07435.1"/>
    <property type="molecule type" value="Transcribed_RNA"/>
</dbReference>
<evidence type="ECO:0000256" key="5">
    <source>
        <dbReference type="ARBA" id="ARBA00022730"/>
    </source>
</evidence>
<organism evidence="12">
    <name type="scientific">Homalodisca liturata</name>
    <dbReference type="NCBI Taxonomy" id="320908"/>
    <lineage>
        <taxon>Eukaryota</taxon>
        <taxon>Metazoa</taxon>
        <taxon>Ecdysozoa</taxon>
        <taxon>Arthropoda</taxon>
        <taxon>Hexapoda</taxon>
        <taxon>Insecta</taxon>
        <taxon>Pterygota</taxon>
        <taxon>Neoptera</taxon>
        <taxon>Paraneoptera</taxon>
        <taxon>Hemiptera</taxon>
        <taxon>Auchenorrhyncha</taxon>
        <taxon>Membracoidea</taxon>
        <taxon>Cicadellidae</taxon>
        <taxon>Cicadellinae</taxon>
        <taxon>Proconiini</taxon>
        <taxon>Homalodisca</taxon>
    </lineage>
</organism>
<evidence type="ECO:0000256" key="6">
    <source>
        <dbReference type="ARBA" id="ARBA00022884"/>
    </source>
</evidence>
<dbReference type="GO" id="GO:0008097">
    <property type="term" value="F:5S rRNA binding"/>
    <property type="evidence" value="ECO:0007669"/>
    <property type="project" value="InterPro"/>
</dbReference>
<dbReference type="PANTHER" id="PTHR23410:SF12">
    <property type="entry name" value="LARGE RIBOSOMAL SUBUNIT PROTEIN UL18"/>
    <property type="match status" value="1"/>
</dbReference>
<dbReference type="Gene3D" id="3.30.420.100">
    <property type="match status" value="1"/>
</dbReference>
<dbReference type="PRINTS" id="PR00058">
    <property type="entry name" value="RIBOSOMALL5"/>
</dbReference>
<comment type="subcellular location">
    <subcellularLocation>
        <location evidence="2">Cytoplasm</location>
    </subcellularLocation>
</comment>
<evidence type="ECO:0000313" key="12">
    <source>
        <dbReference type="EMBL" id="JAT07435.1"/>
    </source>
</evidence>
<evidence type="ECO:0000256" key="4">
    <source>
        <dbReference type="ARBA" id="ARBA00022490"/>
    </source>
</evidence>
<dbReference type="GO" id="GO:0003735">
    <property type="term" value="F:structural constituent of ribosome"/>
    <property type="evidence" value="ECO:0007669"/>
    <property type="project" value="InterPro"/>
</dbReference>
<keyword evidence="4" id="KW-0963">Cytoplasm</keyword>
<evidence type="ECO:0000256" key="8">
    <source>
        <dbReference type="ARBA" id="ARBA00023274"/>
    </source>
</evidence>